<dbReference type="InterPro" id="IPR029063">
    <property type="entry name" value="SAM-dependent_MTases_sf"/>
</dbReference>
<dbReference type="GO" id="GO:0032259">
    <property type="term" value="P:methylation"/>
    <property type="evidence" value="ECO:0007669"/>
    <property type="project" value="UniProtKB-KW"/>
</dbReference>
<evidence type="ECO:0000256" key="5">
    <source>
        <dbReference type="ARBA" id="ARBA00022691"/>
    </source>
</evidence>
<dbReference type="PRINTS" id="PR00507">
    <property type="entry name" value="N12N6MTFRASE"/>
</dbReference>
<organism evidence="11 12">
    <name type="scientific">Vreelandella aquamarina</name>
    <dbReference type="NCBI Taxonomy" id="77097"/>
    <lineage>
        <taxon>Bacteria</taxon>
        <taxon>Pseudomonadati</taxon>
        <taxon>Pseudomonadota</taxon>
        <taxon>Gammaproteobacteria</taxon>
        <taxon>Oceanospirillales</taxon>
        <taxon>Halomonadaceae</taxon>
        <taxon>Vreelandella</taxon>
    </lineage>
</organism>
<gene>
    <name evidence="11" type="ORF">CTT34_17955</name>
</gene>
<dbReference type="InterPro" id="IPR022749">
    <property type="entry name" value="D12N6_MeTrfase_N"/>
</dbReference>
<dbReference type="Pfam" id="PF12161">
    <property type="entry name" value="HsdM_N"/>
    <property type="match status" value="1"/>
</dbReference>
<accession>A0A857GS21</accession>
<sequence>MESSMQQNHHQNLVGFIWNIANKLRGPYRPPQYRRVMLPMIVLRRFDLVLAENQKKVLTEKERLEARGITGPALEKALSRIATSGRKQELFNTSGFTFDKLLADPPNIAGNMIAYIQGFSPRARDIFDKFDFEAEIAKLDEANRLFLILKEFCSNEIDLSPKTLSNLQMGYLFEELVRKFNEQANEEAGDHFTPREVIRLMVQLLFTDEEGIFAPGIYRSIYDPTAGTGGMLSEAEKYICGDGTHEGLNPDAHIELFGQEYNPESYAICCSDLLIKDEPIDNLIYGDTLGVKDAKNKNNGFVPHDGHQEKKFHYMLSNPPFGVEWKPEEDFVREEYDDQGFSGRFGAGLPRINDGSLLFLQHMISKMHNPPKLVGGLPLDNNSEGGDGSKIAVVFNGSPLFTGDAGSGESNIRRWIIENDLLDAIVALPDQMFYNTGIYTYVWIVSNRKPEHRRGKVQLIDSTRHYKKMDKSLGNKRNELAEEHIRELVRLYAEHQHDATSVAPVHTKGSSRPTGTETRTVSKIFDNHEFGYLKITVERPLRLNFQVSPQRVARLDDQRAFANLATSKKRKDQAAYQAEIEAGKQTQAAIKDLLGGLDGNILYQNRNEFEAVLNKAFKKADLKLGAPVKKAILAALSERDPQADICRDKKGNPEPDPELRDTENVTLPDDISLPLPLKYDNETGHDKLLALVKDHCEAYLTAEVLPHVPDAWIDHSKTKVGYEIPLNRHFYVYEPPRPLEEIAGEISKLEKEIVAMLAEVV</sequence>
<feature type="region of interest" description="Disordered" evidence="8">
    <location>
        <begin position="644"/>
        <end position="663"/>
    </location>
</feature>
<evidence type="ECO:0000256" key="1">
    <source>
        <dbReference type="ARBA" id="ARBA00006594"/>
    </source>
</evidence>
<dbReference type="EC" id="2.1.1.72" evidence="2"/>
<evidence type="ECO:0000259" key="10">
    <source>
        <dbReference type="Pfam" id="PF12161"/>
    </source>
</evidence>
<dbReference type="PANTHER" id="PTHR42933">
    <property type="entry name" value="SLR6095 PROTEIN"/>
    <property type="match status" value="1"/>
</dbReference>
<evidence type="ECO:0000313" key="12">
    <source>
        <dbReference type="Proteomes" id="UP000463949"/>
    </source>
</evidence>
<dbReference type="SUPFAM" id="SSF53335">
    <property type="entry name" value="S-adenosyl-L-methionine-dependent methyltransferases"/>
    <property type="match status" value="1"/>
</dbReference>
<keyword evidence="6" id="KW-0680">Restriction system</keyword>
<dbReference type="InterPro" id="IPR038333">
    <property type="entry name" value="T1MK-like_N_sf"/>
</dbReference>
<keyword evidence="4 11" id="KW-0808">Transferase</keyword>
<dbReference type="PROSITE" id="PS00092">
    <property type="entry name" value="N6_MTASE"/>
    <property type="match status" value="1"/>
</dbReference>
<keyword evidence="5" id="KW-0949">S-adenosyl-L-methionine</keyword>
<dbReference type="InterPro" id="IPR051537">
    <property type="entry name" value="DNA_Adenine_Mtase"/>
</dbReference>
<dbReference type="AlphaFoldDB" id="A0A857GS21"/>
<evidence type="ECO:0000259" key="9">
    <source>
        <dbReference type="Pfam" id="PF02384"/>
    </source>
</evidence>
<dbReference type="REBASE" id="361945">
    <property type="entry name" value="M.Hme43005ORF17955P"/>
</dbReference>
<keyword evidence="3 11" id="KW-0489">Methyltransferase</keyword>
<reference evidence="11 12" key="1">
    <citation type="submission" date="2017-10" db="EMBL/GenBank/DDBJ databases">
        <title>Coral associated bacteria.</title>
        <authorList>
            <person name="Wang X."/>
        </authorList>
    </citation>
    <scope>NUCLEOTIDE SEQUENCE [LARGE SCALE GENOMIC DNA]</scope>
    <source>
        <strain evidence="11 12">SCSIO 43005</strain>
    </source>
</reference>
<feature type="domain" description="N6 adenine-specific DNA methyltransferase N-terminal" evidence="10">
    <location>
        <begin position="15"/>
        <end position="152"/>
    </location>
</feature>
<dbReference type="EMBL" id="CP024621">
    <property type="protein sequence ID" value="QHD51414.1"/>
    <property type="molecule type" value="Genomic_DNA"/>
</dbReference>
<comment type="catalytic activity">
    <reaction evidence="7">
        <text>a 2'-deoxyadenosine in DNA + S-adenosyl-L-methionine = an N(6)-methyl-2'-deoxyadenosine in DNA + S-adenosyl-L-homocysteine + H(+)</text>
        <dbReference type="Rhea" id="RHEA:15197"/>
        <dbReference type="Rhea" id="RHEA-COMP:12418"/>
        <dbReference type="Rhea" id="RHEA-COMP:12419"/>
        <dbReference type="ChEBI" id="CHEBI:15378"/>
        <dbReference type="ChEBI" id="CHEBI:57856"/>
        <dbReference type="ChEBI" id="CHEBI:59789"/>
        <dbReference type="ChEBI" id="CHEBI:90615"/>
        <dbReference type="ChEBI" id="CHEBI:90616"/>
        <dbReference type="EC" id="2.1.1.72"/>
    </reaction>
</comment>
<evidence type="ECO:0000313" key="11">
    <source>
        <dbReference type="EMBL" id="QHD51414.1"/>
    </source>
</evidence>
<evidence type="ECO:0000256" key="6">
    <source>
        <dbReference type="ARBA" id="ARBA00022747"/>
    </source>
</evidence>
<feature type="domain" description="DNA methylase adenine-specific" evidence="9">
    <location>
        <begin position="169"/>
        <end position="498"/>
    </location>
</feature>
<evidence type="ECO:0000256" key="2">
    <source>
        <dbReference type="ARBA" id="ARBA00011900"/>
    </source>
</evidence>
<dbReference type="InterPro" id="IPR003356">
    <property type="entry name" value="DNA_methylase_A-5"/>
</dbReference>
<dbReference type="Proteomes" id="UP000463949">
    <property type="component" value="Chromosome"/>
</dbReference>
<protein>
    <recommendedName>
        <fullName evidence="2">site-specific DNA-methyltransferase (adenine-specific)</fullName>
        <ecNumber evidence="2">2.1.1.72</ecNumber>
    </recommendedName>
</protein>
<dbReference type="KEGG" id="hmd:CTT34_17955"/>
<dbReference type="GO" id="GO:0009307">
    <property type="term" value="P:DNA restriction-modification system"/>
    <property type="evidence" value="ECO:0007669"/>
    <property type="project" value="UniProtKB-KW"/>
</dbReference>
<dbReference type="GO" id="GO:0003677">
    <property type="term" value="F:DNA binding"/>
    <property type="evidence" value="ECO:0007669"/>
    <property type="project" value="InterPro"/>
</dbReference>
<dbReference type="Pfam" id="PF02384">
    <property type="entry name" value="N6_Mtase"/>
    <property type="match status" value="1"/>
</dbReference>
<evidence type="ECO:0000256" key="4">
    <source>
        <dbReference type="ARBA" id="ARBA00022679"/>
    </source>
</evidence>
<dbReference type="GO" id="GO:0009007">
    <property type="term" value="F:site-specific DNA-methyltransferase (adenine-specific) activity"/>
    <property type="evidence" value="ECO:0007669"/>
    <property type="project" value="UniProtKB-EC"/>
</dbReference>
<dbReference type="InterPro" id="IPR002052">
    <property type="entry name" value="DNA_methylase_N6_adenine_CS"/>
</dbReference>
<name>A0A857GS21_9GAMM</name>
<dbReference type="OrthoDB" id="9784823at2"/>
<proteinExistence type="inferred from homology"/>
<dbReference type="Gene3D" id="3.40.50.150">
    <property type="entry name" value="Vaccinia Virus protein VP39"/>
    <property type="match status" value="1"/>
</dbReference>
<evidence type="ECO:0000256" key="7">
    <source>
        <dbReference type="ARBA" id="ARBA00047942"/>
    </source>
</evidence>
<dbReference type="PANTHER" id="PTHR42933:SF3">
    <property type="entry name" value="TYPE I RESTRICTION ENZYME MJAVIII METHYLASE SUBUNIT"/>
    <property type="match status" value="1"/>
</dbReference>
<evidence type="ECO:0000256" key="8">
    <source>
        <dbReference type="SAM" id="MobiDB-lite"/>
    </source>
</evidence>
<dbReference type="Gene3D" id="1.20.1260.30">
    <property type="match status" value="1"/>
</dbReference>
<comment type="similarity">
    <text evidence="1">Belongs to the N(4)/N(6)-methyltransferase family.</text>
</comment>
<evidence type="ECO:0000256" key="3">
    <source>
        <dbReference type="ARBA" id="ARBA00022603"/>
    </source>
</evidence>
<dbReference type="GO" id="GO:0008170">
    <property type="term" value="F:N-methyltransferase activity"/>
    <property type="evidence" value="ECO:0007669"/>
    <property type="project" value="InterPro"/>
</dbReference>